<dbReference type="PROSITE" id="PS01031">
    <property type="entry name" value="SHSP"/>
    <property type="match status" value="1"/>
</dbReference>
<dbReference type="Pfam" id="PF00011">
    <property type="entry name" value="HSP20"/>
    <property type="match status" value="1"/>
</dbReference>
<dbReference type="InterPro" id="IPR008978">
    <property type="entry name" value="HSP20-like_chaperone"/>
</dbReference>
<organism evidence="2">
    <name type="scientific">viral metagenome</name>
    <dbReference type="NCBI Taxonomy" id="1070528"/>
    <lineage>
        <taxon>unclassified sequences</taxon>
        <taxon>metagenomes</taxon>
        <taxon>organismal metagenomes</taxon>
    </lineage>
</organism>
<dbReference type="EMBL" id="MN739140">
    <property type="protein sequence ID" value="QHS90540.1"/>
    <property type="molecule type" value="Genomic_DNA"/>
</dbReference>
<dbReference type="AlphaFoldDB" id="A0A6C0BEQ6"/>
<protein>
    <recommendedName>
        <fullName evidence="1">SHSP domain-containing protein</fullName>
    </recommendedName>
</protein>
<proteinExistence type="predicted"/>
<evidence type="ECO:0000259" key="1">
    <source>
        <dbReference type="PROSITE" id="PS01031"/>
    </source>
</evidence>
<dbReference type="PANTHER" id="PTHR11527">
    <property type="entry name" value="HEAT-SHOCK PROTEIN 20 FAMILY MEMBER"/>
    <property type="match status" value="1"/>
</dbReference>
<dbReference type="InterPro" id="IPR002068">
    <property type="entry name" value="A-crystallin/Hsp20_dom"/>
</dbReference>
<reference evidence="2" key="1">
    <citation type="journal article" date="2020" name="Nature">
        <title>Giant virus diversity and host interactions through global metagenomics.</title>
        <authorList>
            <person name="Schulz F."/>
            <person name="Roux S."/>
            <person name="Paez-Espino D."/>
            <person name="Jungbluth S."/>
            <person name="Walsh D.A."/>
            <person name="Denef V.J."/>
            <person name="McMahon K.D."/>
            <person name="Konstantinidis K.T."/>
            <person name="Eloe-Fadrosh E.A."/>
            <person name="Kyrpides N.C."/>
            <person name="Woyke T."/>
        </authorList>
    </citation>
    <scope>NUCLEOTIDE SEQUENCE</scope>
    <source>
        <strain evidence="2">GVMAG-M-3300010354-11</strain>
    </source>
</reference>
<sequence length="164" mass="18176">MQSGNLNDTFGDIFIKALNGLSTHPSFNGDLDDSEGTKPNFSSFVFPLVKDVLQTSGQGFGTYDIIENDQNVRIVVDLPGVEKKDIKLEIEKHGKEFFVKISTERLIDQTPMGKYERFRGKFSRSIPISAHIDQNSISASCTNGVLCVTMQKTRGESSKTIPIL</sequence>
<dbReference type="CDD" id="cd06464">
    <property type="entry name" value="ACD_sHsps-like"/>
    <property type="match status" value="1"/>
</dbReference>
<dbReference type="SUPFAM" id="SSF49764">
    <property type="entry name" value="HSP20-like chaperones"/>
    <property type="match status" value="1"/>
</dbReference>
<dbReference type="Gene3D" id="2.60.40.790">
    <property type="match status" value="1"/>
</dbReference>
<feature type="domain" description="SHSP" evidence="1">
    <location>
        <begin position="54"/>
        <end position="164"/>
    </location>
</feature>
<evidence type="ECO:0000313" key="2">
    <source>
        <dbReference type="EMBL" id="QHS90540.1"/>
    </source>
</evidence>
<accession>A0A6C0BEQ6</accession>
<dbReference type="InterPro" id="IPR031107">
    <property type="entry name" value="Small_HSP"/>
</dbReference>
<name>A0A6C0BEQ6_9ZZZZ</name>